<gene>
    <name evidence="6" type="ORF">ABXS05_27025</name>
</gene>
<evidence type="ECO:0000256" key="1">
    <source>
        <dbReference type="ARBA" id="ARBA00007749"/>
    </source>
</evidence>
<accession>A0ABV3PUX0</accession>
<feature type="domain" description="Metallo-beta-lactamase" evidence="5">
    <location>
        <begin position="66"/>
        <end position="282"/>
    </location>
</feature>
<keyword evidence="3" id="KW-0378">Hydrolase</keyword>
<dbReference type="Pfam" id="PF00753">
    <property type="entry name" value="Lactamase_B"/>
    <property type="match status" value="1"/>
</dbReference>
<reference evidence="6 7" key="1">
    <citation type="submission" date="2024-07" db="EMBL/GenBank/DDBJ databases">
        <title>Description of Labrys sedimenti sp. nov., isolated from a diclofenac-degrading enrichment culture.</title>
        <authorList>
            <person name="Tancsics A."/>
            <person name="Csepanyi A."/>
        </authorList>
    </citation>
    <scope>NUCLEOTIDE SEQUENCE [LARGE SCALE GENOMIC DNA]</scope>
    <source>
        <strain evidence="6 7">LMG 23578</strain>
    </source>
</reference>
<evidence type="ECO:0000256" key="4">
    <source>
        <dbReference type="ARBA" id="ARBA00022833"/>
    </source>
</evidence>
<dbReference type="SUPFAM" id="SSF56281">
    <property type="entry name" value="Metallo-hydrolase/oxidoreductase"/>
    <property type="match status" value="1"/>
</dbReference>
<dbReference type="PANTHER" id="PTHR42978">
    <property type="entry name" value="QUORUM-QUENCHING LACTONASE YTNP-RELATED-RELATED"/>
    <property type="match status" value="1"/>
</dbReference>
<keyword evidence="7" id="KW-1185">Reference proteome</keyword>
<dbReference type="RefSeq" id="WP_367625997.1">
    <property type="nucleotide sequence ID" value="NZ_JBFNQD010000013.1"/>
</dbReference>
<organism evidence="6 7">
    <name type="scientific">Labrys neptuniae</name>
    <dbReference type="NCBI Taxonomy" id="376174"/>
    <lineage>
        <taxon>Bacteria</taxon>
        <taxon>Pseudomonadati</taxon>
        <taxon>Pseudomonadota</taxon>
        <taxon>Alphaproteobacteria</taxon>
        <taxon>Hyphomicrobiales</taxon>
        <taxon>Xanthobacteraceae</taxon>
        <taxon>Labrys</taxon>
    </lineage>
</organism>
<dbReference type="Proteomes" id="UP001555786">
    <property type="component" value="Unassembled WGS sequence"/>
</dbReference>
<evidence type="ECO:0000313" key="7">
    <source>
        <dbReference type="Proteomes" id="UP001555786"/>
    </source>
</evidence>
<evidence type="ECO:0000313" key="6">
    <source>
        <dbReference type="EMBL" id="MEW9309231.1"/>
    </source>
</evidence>
<dbReference type="Gene3D" id="3.60.15.10">
    <property type="entry name" value="Ribonuclease Z/Hydroxyacylglutathione hydrolase-like"/>
    <property type="match status" value="1"/>
</dbReference>
<dbReference type="SMART" id="SM00849">
    <property type="entry name" value="Lactamase_B"/>
    <property type="match status" value="1"/>
</dbReference>
<dbReference type="InterPro" id="IPR051013">
    <property type="entry name" value="MBL_superfamily_lactonases"/>
</dbReference>
<keyword evidence="4" id="KW-0862">Zinc</keyword>
<keyword evidence="2" id="KW-0479">Metal-binding</keyword>
<name>A0ABV3PUX0_9HYPH</name>
<dbReference type="InterPro" id="IPR001279">
    <property type="entry name" value="Metallo-B-lactamas"/>
</dbReference>
<comment type="caution">
    <text evidence="6">The sequence shown here is derived from an EMBL/GenBank/DDBJ whole genome shotgun (WGS) entry which is preliminary data.</text>
</comment>
<dbReference type="PANTHER" id="PTHR42978:SF6">
    <property type="entry name" value="QUORUM-QUENCHING LACTONASE YTNP-RELATED"/>
    <property type="match status" value="1"/>
</dbReference>
<evidence type="ECO:0000259" key="5">
    <source>
        <dbReference type="SMART" id="SM00849"/>
    </source>
</evidence>
<sequence length="315" mass="34235">MKQDTEQALGSYRVGAATITKIPELALDGVDAALLYPDCDPGAAAEEARKLGRGSVDEQTGLLRQSVHAWLVTTPDRVILVDTASGNDKERPGLAVLHHLDEPFLERLKAAGARPDDVDLVLLTHIHADHVGWNTRRVEGRWVPTFPNARHVFSARERAYNAALAAATGSDAAIRAEADLGAMARLPLPGVFEDSMNPIIEAGLTREITADGSEAEEGFFFFPSPGHSIDHASIGFRSEGEYALFWGDVLHHPLQIARPDWNSAYCEFPQAAAASRLWALNHAAETGALVLTTHFAETSAGRVRRDGKTFSWQFV</sequence>
<evidence type="ECO:0000256" key="3">
    <source>
        <dbReference type="ARBA" id="ARBA00022801"/>
    </source>
</evidence>
<dbReference type="CDD" id="cd16277">
    <property type="entry name" value="metallo-hydrolase-like_MBL-fold"/>
    <property type="match status" value="1"/>
</dbReference>
<protein>
    <submittedName>
        <fullName evidence="6">MBL fold metallo-hydrolase</fullName>
    </submittedName>
</protein>
<evidence type="ECO:0000256" key="2">
    <source>
        <dbReference type="ARBA" id="ARBA00022723"/>
    </source>
</evidence>
<comment type="similarity">
    <text evidence="1">Belongs to the metallo-beta-lactamase superfamily.</text>
</comment>
<proteinExistence type="inferred from homology"/>
<dbReference type="InterPro" id="IPR036866">
    <property type="entry name" value="RibonucZ/Hydroxyglut_hydro"/>
</dbReference>
<dbReference type="EMBL" id="JBFNQD010000013">
    <property type="protein sequence ID" value="MEW9309231.1"/>
    <property type="molecule type" value="Genomic_DNA"/>
</dbReference>